<feature type="compositionally biased region" description="Gly residues" evidence="1">
    <location>
        <begin position="10"/>
        <end position="21"/>
    </location>
</feature>
<evidence type="ECO:0000256" key="1">
    <source>
        <dbReference type="SAM" id="MobiDB-lite"/>
    </source>
</evidence>
<name>A0A9W9AKW8_9AGAR</name>
<dbReference type="AlphaFoldDB" id="A0A9W9AKW8"/>
<evidence type="ECO:0008006" key="4">
    <source>
        <dbReference type="Google" id="ProtNLM"/>
    </source>
</evidence>
<dbReference type="Proteomes" id="UP001150238">
    <property type="component" value="Unassembled WGS sequence"/>
</dbReference>
<comment type="caution">
    <text evidence="2">The sequence shown here is derived from an EMBL/GenBank/DDBJ whole genome shotgun (WGS) entry which is preliminary data.</text>
</comment>
<sequence>MASNSSRGAGPSGIGRGGPNGRGSPARSNGALVHRPSHGPIPEGFRAVSVDEYFRAMLARDPWVPHALGSDEKIGIRRECAKLLVSFLRQEAYIKQLRLRPASDATERERHNIEIHECEANSVKTYISYQLIYWRTFRLNDLPMEILSNIIRYIVWSAPSPPIGISWRLQLTWVSRHLRHAAISDSTLWNAIWFRDDPPFERSLAFVERSGISPLDLRINDTETRKFTDQEVCALLKALTPHLHHIRMLIILLDNWEPILSVLKWLSDHGKNGNPPLMMERFEIHRTGNPYIWPGLVYRGERFDPVNHDVSLYSLFGGIYIPELKSFTMNGVYIDWANTPSLDNLNTLDLRRIPLELCPPLPRFRQILASSPMLTKLSLDGAGPAGNPTSTQNYSAIDLPHLHTLVLANFAAPFTRSIVAHFTAPNVKDLTIMNFRGENYGPFYEFMIGRFRNIKILTLYTTNCPPDILPTVIKWLDSMPLLTYARLAALEYDILQAFLFDPDTMQAHPALQPQMRTSFGMVEEFTFNEVTAPLQEALDDADREPRLPNPRLNILEVQNIRPQIFAKFIGARKICGIPVKKTYIAKAMISSFNGPLLEYIRQHIEGLMIVDVGAKTQEEEELLNEP</sequence>
<evidence type="ECO:0000313" key="2">
    <source>
        <dbReference type="EMBL" id="KAJ4485043.1"/>
    </source>
</evidence>
<evidence type="ECO:0000313" key="3">
    <source>
        <dbReference type="Proteomes" id="UP001150238"/>
    </source>
</evidence>
<dbReference type="EMBL" id="JANVFS010000011">
    <property type="protein sequence ID" value="KAJ4485043.1"/>
    <property type="molecule type" value="Genomic_DNA"/>
</dbReference>
<reference evidence="2" key="1">
    <citation type="submission" date="2022-08" db="EMBL/GenBank/DDBJ databases">
        <authorList>
            <consortium name="DOE Joint Genome Institute"/>
            <person name="Min B."/>
            <person name="Riley R."/>
            <person name="Sierra-Patev S."/>
            <person name="Naranjo-Ortiz M."/>
            <person name="Looney B."/>
            <person name="Konkel Z."/>
            <person name="Slot J.C."/>
            <person name="Sakamoto Y."/>
            <person name="Steenwyk J.L."/>
            <person name="Rokas A."/>
            <person name="Carro J."/>
            <person name="Camarero S."/>
            <person name="Ferreira P."/>
            <person name="Molpeceres G."/>
            <person name="Ruiz-Duenas F.J."/>
            <person name="Serrano A."/>
            <person name="Henrissat B."/>
            <person name="Drula E."/>
            <person name="Hughes K.W."/>
            <person name="Mata J.L."/>
            <person name="Ishikawa N.K."/>
            <person name="Vargas-Isla R."/>
            <person name="Ushijima S."/>
            <person name="Smith C.A."/>
            <person name="Ahrendt S."/>
            <person name="Andreopoulos W."/>
            <person name="He G."/>
            <person name="Labutti K."/>
            <person name="Lipzen A."/>
            <person name="Ng V."/>
            <person name="Sandor L."/>
            <person name="Barry K."/>
            <person name="Martinez A.T."/>
            <person name="Xiao Y."/>
            <person name="Gibbons J.G."/>
            <person name="Terashima K."/>
            <person name="Hibbett D.S."/>
            <person name="Grigoriev I.V."/>
        </authorList>
    </citation>
    <scope>NUCLEOTIDE SEQUENCE</scope>
    <source>
        <strain evidence="2">Sp2 HRB7682 ss15</strain>
    </source>
</reference>
<reference evidence="2" key="2">
    <citation type="journal article" date="2023" name="Proc. Natl. Acad. Sci. U.S.A.">
        <title>A global phylogenomic analysis of the shiitake genus Lentinula.</title>
        <authorList>
            <person name="Sierra-Patev S."/>
            <person name="Min B."/>
            <person name="Naranjo-Ortiz M."/>
            <person name="Looney B."/>
            <person name="Konkel Z."/>
            <person name="Slot J.C."/>
            <person name="Sakamoto Y."/>
            <person name="Steenwyk J.L."/>
            <person name="Rokas A."/>
            <person name="Carro J."/>
            <person name="Camarero S."/>
            <person name="Ferreira P."/>
            <person name="Molpeceres G."/>
            <person name="Ruiz-Duenas F.J."/>
            <person name="Serrano A."/>
            <person name="Henrissat B."/>
            <person name="Drula E."/>
            <person name="Hughes K.W."/>
            <person name="Mata J.L."/>
            <person name="Ishikawa N.K."/>
            <person name="Vargas-Isla R."/>
            <person name="Ushijima S."/>
            <person name="Smith C.A."/>
            <person name="Donoghue J."/>
            <person name="Ahrendt S."/>
            <person name="Andreopoulos W."/>
            <person name="He G."/>
            <person name="LaButti K."/>
            <person name="Lipzen A."/>
            <person name="Ng V."/>
            <person name="Riley R."/>
            <person name="Sandor L."/>
            <person name="Barry K."/>
            <person name="Martinez A.T."/>
            <person name="Xiao Y."/>
            <person name="Gibbons J.G."/>
            <person name="Terashima K."/>
            <person name="Grigoriev I.V."/>
            <person name="Hibbett D."/>
        </authorList>
    </citation>
    <scope>NUCLEOTIDE SEQUENCE</scope>
    <source>
        <strain evidence="2">Sp2 HRB7682 ss15</strain>
    </source>
</reference>
<protein>
    <recommendedName>
        <fullName evidence="4">F-box domain-containing protein</fullName>
    </recommendedName>
</protein>
<proteinExistence type="predicted"/>
<feature type="region of interest" description="Disordered" evidence="1">
    <location>
        <begin position="1"/>
        <end position="38"/>
    </location>
</feature>
<organism evidence="2 3">
    <name type="scientific">Lentinula lateritia</name>
    <dbReference type="NCBI Taxonomy" id="40482"/>
    <lineage>
        <taxon>Eukaryota</taxon>
        <taxon>Fungi</taxon>
        <taxon>Dikarya</taxon>
        <taxon>Basidiomycota</taxon>
        <taxon>Agaricomycotina</taxon>
        <taxon>Agaricomycetes</taxon>
        <taxon>Agaricomycetidae</taxon>
        <taxon>Agaricales</taxon>
        <taxon>Marasmiineae</taxon>
        <taxon>Omphalotaceae</taxon>
        <taxon>Lentinula</taxon>
    </lineage>
</organism>
<gene>
    <name evidence="2" type="ORF">C8J55DRAFT_34636</name>
</gene>
<accession>A0A9W9AKW8</accession>
<dbReference type="SUPFAM" id="SSF52047">
    <property type="entry name" value="RNI-like"/>
    <property type="match status" value="1"/>
</dbReference>